<evidence type="ECO:0000256" key="3">
    <source>
        <dbReference type="ARBA" id="ARBA00023134"/>
    </source>
</evidence>
<accession>A0ABR2JGS4</accession>
<dbReference type="InterPro" id="IPR027417">
    <property type="entry name" value="P-loop_NTPase"/>
</dbReference>
<dbReference type="InterPro" id="IPR001019">
    <property type="entry name" value="Gprotein_alpha_su"/>
</dbReference>
<keyword evidence="7" id="KW-1185">Reference proteome</keyword>
<feature type="region of interest" description="Disordered" evidence="5">
    <location>
        <begin position="60"/>
        <end position="89"/>
    </location>
</feature>
<evidence type="ECO:0000256" key="1">
    <source>
        <dbReference type="ARBA" id="ARBA00022723"/>
    </source>
</evidence>
<reference evidence="6 7" key="1">
    <citation type="journal article" date="2024" name="IMA Fungus">
        <title>Apiospora arundinis, a panoply of carbohydrate-active enzymes and secondary metabolites.</title>
        <authorList>
            <person name="Sorensen T."/>
            <person name="Petersen C."/>
            <person name="Muurmann A.T."/>
            <person name="Christiansen J.V."/>
            <person name="Brundto M.L."/>
            <person name="Overgaard C.K."/>
            <person name="Boysen A.T."/>
            <person name="Wollenberg R.D."/>
            <person name="Larsen T.O."/>
            <person name="Sorensen J.L."/>
            <person name="Nielsen K.L."/>
            <person name="Sondergaard T.E."/>
        </authorList>
    </citation>
    <scope>NUCLEOTIDE SEQUENCE [LARGE SCALE GENOMIC DNA]</scope>
    <source>
        <strain evidence="6 7">AAU 773</strain>
    </source>
</reference>
<dbReference type="Proteomes" id="UP001390339">
    <property type="component" value="Unassembled WGS sequence"/>
</dbReference>
<protein>
    <submittedName>
        <fullName evidence="6">Guanine nucleotide-binding protein alpha-3 subunit</fullName>
    </submittedName>
</protein>
<evidence type="ECO:0000256" key="2">
    <source>
        <dbReference type="ARBA" id="ARBA00022741"/>
    </source>
</evidence>
<proteinExistence type="predicted"/>
<evidence type="ECO:0000256" key="5">
    <source>
        <dbReference type="SAM" id="MobiDB-lite"/>
    </source>
</evidence>
<organism evidence="6 7">
    <name type="scientific">Apiospora arundinis</name>
    <dbReference type="NCBI Taxonomy" id="335852"/>
    <lineage>
        <taxon>Eukaryota</taxon>
        <taxon>Fungi</taxon>
        <taxon>Dikarya</taxon>
        <taxon>Ascomycota</taxon>
        <taxon>Pezizomycotina</taxon>
        <taxon>Sordariomycetes</taxon>
        <taxon>Xylariomycetidae</taxon>
        <taxon>Amphisphaeriales</taxon>
        <taxon>Apiosporaceae</taxon>
        <taxon>Apiospora</taxon>
    </lineage>
</organism>
<dbReference type="PROSITE" id="PS51882">
    <property type="entry name" value="G_ALPHA"/>
    <property type="match status" value="1"/>
</dbReference>
<dbReference type="SMART" id="SM00275">
    <property type="entry name" value="G_alpha"/>
    <property type="match status" value="1"/>
</dbReference>
<keyword evidence="2" id="KW-0547">Nucleotide-binding</keyword>
<dbReference type="PANTHER" id="PTHR10218:SF302">
    <property type="entry name" value="GUANINE NUCLEOTIDE-BINDING PROTEIN ALPHA-5 SUBUNIT"/>
    <property type="match status" value="1"/>
</dbReference>
<keyword evidence="4" id="KW-0807">Transducer</keyword>
<sequence>MPLVDANPEKSSFQATLASAVGSTRQLFCLKACQQPHPDQGVYIAVPGDRFSPQARQKLTFRRPDTGPSDPEVSESAWTKLPPPLQDETSRWGEWQDVVIGKRRQARSKEKRRSLDIERYLAEEEQKLRANFKVFTIGDQIQVGQFWEQLYRCSGLPTLAKASASTDPELAKEAFDKVMQRLCEIHSILCSSIGPDESTHWLKELGNLLLCTGTPNRGFVEGVYRVWGDPAFGAFLGDHGILLEEEDHGLVRNLAAAMSLCSFPREGELLARESNKSYVGFREITYDASDYSVHLIGISSGAWRTKWTHLYEDMTGVVFIASLLDYDKRLTEGDKSTLLIHNMTVFSSICNLKYAADRPFLLVLSNCWAFKARLRVSPLSDSYPIYDGSNDPQKAMDYLVNNFKELDRRQSGKLFVKVVDVVDMSTVREMLEGFESTILQEALARIRT</sequence>
<dbReference type="PANTHER" id="PTHR10218">
    <property type="entry name" value="GTP-BINDING PROTEIN ALPHA SUBUNIT"/>
    <property type="match status" value="1"/>
</dbReference>
<keyword evidence="1" id="KW-0479">Metal-binding</keyword>
<evidence type="ECO:0000256" key="4">
    <source>
        <dbReference type="ARBA" id="ARBA00023224"/>
    </source>
</evidence>
<evidence type="ECO:0000313" key="7">
    <source>
        <dbReference type="Proteomes" id="UP001390339"/>
    </source>
</evidence>
<dbReference type="Pfam" id="PF00503">
    <property type="entry name" value="G-alpha"/>
    <property type="match status" value="1"/>
</dbReference>
<keyword evidence="3" id="KW-0342">GTP-binding</keyword>
<dbReference type="Gene3D" id="3.40.50.300">
    <property type="entry name" value="P-loop containing nucleotide triphosphate hydrolases"/>
    <property type="match status" value="1"/>
</dbReference>
<dbReference type="EMBL" id="JAPCWZ010000002">
    <property type="protein sequence ID" value="KAK8877021.1"/>
    <property type="molecule type" value="Genomic_DNA"/>
</dbReference>
<comment type="caution">
    <text evidence="6">The sequence shown here is derived from an EMBL/GenBank/DDBJ whole genome shotgun (WGS) entry which is preliminary data.</text>
</comment>
<evidence type="ECO:0000313" key="6">
    <source>
        <dbReference type="EMBL" id="KAK8877021.1"/>
    </source>
</evidence>
<dbReference type="SUPFAM" id="SSF52540">
    <property type="entry name" value="P-loop containing nucleoside triphosphate hydrolases"/>
    <property type="match status" value="1"/>
</dbReference>
<name>A0ABR2JGS4_9PEZI</name>
<gene>
    <name evidence="6" type="ORF">PGQ11_001967</name>
</gene>